<dbReference type="Proteomes" id="UP000469558">
    <property type="component" value="Unassembled WGS sequence"/>
</dbReference>
<keyword evidence="4" id="KW-1185">Reference proteome</keyword>
<dbReference type="PROSITE" id="PS50172">
    <property type="entry name" value="BRCT"/>
    <property type="match status" value="1"/>
</dbReference>
<dbReference type="SUPFAM" id="SSF52113">
    <property type="entry name" value="BRCT domain"/>
    <property type="match status" value="1"/>
</dbReference>
<dbReference type="OrthoDB" id="2384350at2759"/>
<feature type="domain" description="BRCT" evidence="2">
    <location>
        <begin position="950"/>
        <end position="1053"/>
    </location>
</feature>
<dbReference type="Gene3D" id="3.40.50.10190">
    <property type="entry name" value="BRCT domain"/>
    <property type="match status" value="1"/>
</dbReference>
<dbReference type="InterPro" id="IPR036420">
    <property type="entry name" value="BRCT_dom_sf"/>
</dbReference>
<feature type="compositionally biased region" description="Polar residues" evidence="1">
    <location>
        <begin position="362"/>
        <end position="384"/>
    </location>
</feature>
<gene>
    <name evidence="3" type="ORF">LSUE1_G010000</name>
</gene>
<feature type="region of interest" description="Disordered" evidence="1">
    <location>
        <begin position="1076"/>
        <end position="1141"/>
    </location>
</feature>
<dbReference type="GO" id="GO:0000278">
    <property type="term" value="P:mitotic cell cycle"/>
    <property type="evidence" value="ECO:0007669"/>
    <property type="project" value="TreeGrafter"/>
</dbReference>
<dbReference type="AlphaFoldDB" id="A0A8T9BYH8"/>
<dbReference type="InterPro" id="IPR001357">
    <property type="entry name" value="BRCT_dom"/>
</dbReference>
<feature type="region of interest" description="Disordered" evidence="1">
    <location>
        <begin position="711"/>
        <end position="742"/>
    </location>
</feature>
<feature type="compositionally biased region" description="Polar residues" evidence="1">
    <location>
        <begin position="935"/>
        <end position="944"/>
    </location>
</feature>
<evidence type="ECO:0000313" key="3">
    <source>
        <dbReference type="EMBL" id="TVY67546.1"/>
    </source>
</evidence>
<feature type="compositionally biased region" description="Polar residues" evidence="1">
    <location>
        <begin position="346"/>
        <end position="355"/>
    </location>
</feature>
<feature type="compositionally biased region" description="Low complexity" evidence="1">
    <location>
        <begin position="331"/>
        <end position="345"/>
    </location>
</feature>
<dbReference type="InterPro" id="IPR022047">
    <property type="entry name" value="Microcephalin-like"/>
</dbReference>
<accession>A0A8T9BYH8</accession>
<proteinExistence type="predicted"/>
<feature type="region of interest" description="Disordered" evidence="1">
    <location>
        <begin position="559"/>
        <end position="652"/>
    </location>
</feature>
<dbReference type="EMBL" id="QGMK01001512">
    <property type="protein sequence ID" value="TVY67546.1"/>
    <property type="molecule type" value="Genomic_DNA"/>
</dbReference>
<dbReference type="PANTHER" id="PTHR14625:SF3">
    <property type="entry name" value="MICROCEPHALIN"/>
    <property type="match status" value="1"/>
</dbReference>
<feature type="compositionally biased region" description="Low complexity" evidence="1">
    <location>
        <begin position="507"/>
        <end position="518"/>
    </location>
</feature>
<dbReference type="PANTHER" id="PTHR14625">
    <property type="entry name" value="MICROCEPHALIN"/>
    <property type="match status" value="1"/>
</dbReference>
<feature type="compositionally biased region" description="Acidic residues" evidence="1">
    <location>
        <begin position="54"/>
        <end position="67"/>
    </location>
</feature>
<feature type="region of interest" description="Disordered" evidence="1">
    <location>
        <begin position="297"/>
        <end position="437"/>
    </location>
</feature>
<feature type="compositionally biased region" description="Polar residues" evidence="1">
    <location>
        <begin position="1112"/>
        <end position="1127"/>
    </location>
</feature>
<comment type="caution">
    <text evidence="3">The sequence shown here is derived from an EMBL/GenBank/DDBJ whole genome shotgun (WGS) entry which is preliminary data.</text>
</comment>
<feature type="compositionally biased region" description="Low complexity" evidence="1">
    <location>
        <begin position="620"/>
        <end position="632"/>
    </location>
</feature>
<feature type="region of interest" description="Disordered" evidence="1">
    <location>
        <begin position="925"/>
        <end position="945"/>
    </location>
</feature>
<organism evidence="3 4">
    <name type="scientific">Lachnellula suecica</name>
    <dbReference type="NCBI Taxonomy" id="602035"/>
    <lineage>
        <taxon>Eukaryota</taxon>
        <taxon>Fungi</taxon>
        <taxon>Dikarya</taxon>
        <taxon>Ascomycota</taxon>
        <taxon>Pezizomycotina</taxon>
        <taxon>Leotiomycetes</taxon>
        <taxon>Helotiales</taxon>
        <taxon>Lachnaceae</taxon>
        <taxon>Lachnellula</taxon>
    </lineage>
</organism>
<feature type="compositionally biased region" description="Low complexity" evidence="1">
    <location>
        <begin position="13"/>
        <end position="36"/>
    </location>
</feature>
<feature type="region of interest" description="Disordered" evidence="1">
    <location>
        <begin position="450"/>
        <end position="540"/>
    </location>
</feature>
<evidence type="ECO:0000313" key="4">
    <source>
        <dbReference type="Proteomes" id="UP000469558"/>
    </source>
</evidence>
<feature type="compositionally biased region" description="Polar residues" evidence="1">
    <location>
        <begin position="892"/>
        <end position="905"/>
    </location>
</feature>
<feature type="region of interest" description="Disordered" evidence="1">
    <location>
        <begin position="1"/>
        <end position="267"/>
    </location>
</feature>
<feature type="compositionally biased region" description="Acidic residues" evidence="1">
    <location>
        <begin position="525"/>
        <end position="540"/>
    </location>
</feature>
<feature type="compositionally biased region" description="Acidic residues" evidence="1">
    <location>
        <begin position="718"/>
        <end position="733"/>
    </location>
</feature>
<feature type="compositionally biased region" description="Low complexity" evidence="1">
    <location>
        <begin position="1083"/>
        <end position="1095"/>
    </location>
</feature>
<dbReference type="CDD" id="cd17716">
    <property type="entry name" value="BRCT_microcephalin_rpt1"/>
    <property type="match status" value="1"/>
</dbReference>
<feature type="compositionally biased region" description="Low complexity" evidence="1">
    <location>
        <begin position="148"/>
        <end position="160"/>
    </location>
</feature>
<reference evidence="3 4" key="1">
    <citation type="submission" date="2018-05" db="EMBL/GenBank/DDBJ databases">
        <title>Genome sequencing and assembly of the regulated plant pathogen Lachnellula willkommii and related sister species for the development of diagnostic species identification markers.</title>
        <authorList>
            <person name="Giroux E."/>
            <person name="Bilodeau G."/>
        </authorList>
    </citation>
    <scope>NUCLEOTIDE SEQUENCE [LARGE SCALE GENOMIC DNA]</scope>
    <source>
        <strain evidence="3 4">CBS 268.59</strain>
    </source>
</reference>
<feature type="region of interest" description="Disordered" evidence="1">
    <location>
        <begin position="863"/>
        <end position="913"/>
    </location>
</feature>
<feature type="compositionally biased region" description="Basic and acidic residues" evidence="1">
    <location>
        <begin position="163"/>
        <end position="172"/>
    </location>
</feature>
<evidence type="ECO:0000259" key="2">
    <source>
        <dbReference type="PROSITE" id="PS50172"/>
    </source>
</evidence>
<sequence length="1232" mass="133421">MNDQSPPKRVTRARAAAKTTDAGIKTTKIATAASKAKVTRAVSTTKRKTRADEPQEEEENHEPEQIIEPEPPKSTRGRPKRAAAPTPAEMEEEAPAPARATRGRPKRGAVETPTPELPKTTRARVKKIEVPEEEPAVVEEPPKRTTRTRAATVTKPAAPKKTVKFEEPDKENIAPPAAIQKSKAKAAEAGTGLRAKPVRKPATAATRATRGRAKAVEEKEVKSSPLSPKKATQVGSTRDNASEDELATTEKTPMKVLSRSPMKPPGSIFGTAKKLNFSTDITVNKASTSITQDLTASVMASPARRPPQSPFKETLKTSPQRLNLGDSMLRSPFKPSLPAPKSAAANTSFKASLLQSPARRPQSPTKVSDNGSPTRSNNTKSLINATPKVNPLKMSRFATPKTLTKSAVRPGLMAPPSAFKDLATGSPRATFDDGASEMTTEPKLKFCGRLSSIMPRDADPALRSSEPIVETTEEESVAAETEPAGEPMELDTADTIVVDDPAEDKTTTPPQSPTTNSTGAYALREEDENPFLDSDSEDELASDVYSPRALAGFHIASHDFAPATPTPFTAISKTPRTSKSRKSLAPERDNAIGFTPLARQLNDWMAASPEKSEEGDFSADETTPTATATDNDVYAEMGASAQPSPVKSSFFEDEMSVRDELAAAPELEIPDLSEPEFNTVELDDEDLELANEADEMSLLEPDQIEILEEQELPAQDAYEQEFEDLLDNAESYEPELPAQDAQEQDLENLNGHPESYEPFDEEFQAQDHKVEDFTNAVEPEQMAHAVEEEVPVQEQEPEAFVEAAPSEASQEYGDENAMPLDPALFAPAPSAMQPPGPHVLSTPKRVLSERVCHTVSKVPLKPAADVTPMRPSPKKRSASISRLPAQRPTGGLTRNNTVISYSPTKGTPRAKTLQRMPDASMEEAYNTPTKEESAMWSTLGTPTRTPHRDLNSGLLKGAIVFVDVHTTEGADASVLFTELLTQMGARCVKTWSWNGNGDDKSKIGITHVVFKDGGKRTLEKARETGGVVSCVGVGWVLDCERENKWLDEAAYAVDTAIIPRGGNRRRKSMEPRALANLNGTLVPSSSTTPSRNSPTKDSFTPYTAKSKRRESVQWTRSPSSSGESPADQTLLLSPLPATPAPETISAYGETGLYGDETPGGQTPYFLQNKQLVQQTAPPAKGHFFDDNEESGPAFLSEKKDESVMMRLMAARRKSLQWAPKVGSPLARGGQGW</sequence>
<name>A0A8T9BYH8_9HELO</name>
<protein>
    <recommendedName>
        <fullName evidence="2">BRCT domain-containing protein</fullName>
    </recommendedName>
</protein>
<evidence type="ECO:0000256" key="1">
    <source>
        <dbReference type="SAM" id="MobiDB-lite"/>
    </source>
</evidence>